<accession>A0A140JXG4</accession>
<proteinExistence type="predicted"/>
<evidence type="ECO:0000313" key="1">
    <source>
        <dbReference type="EMBL" id="BAU61791.1"/>
    </source>
</evidence>
<geneLocation type="plasmid" evidence="1">
    <name>pARS3</name>
</geneLocation>
<organism evidence="1">
    <name type="scientific">Escherichia coli</name>
    <dbReference type="NCBI Taxonomy" id="562"/>
    <lineage>
        <taxon>Bacteria</taxon>
        <taxon>Pseudomonadati</taxon>
        <taxon>Pseudomonadota</taxon>
        <taxon>Gammaproteobacteria</taxon>
        <taxon>Enterobacterales</taxon>
        <taxon>Enterobacteriaceae</taxon>
        <taxon>Escherichia</taxon>
    </lineage>
</organism>
<reference evidence="1" key="1">
    <citation type="journal article" date="2007" name="Antimicrob. Agents Chemother.">
        <title>Novel plasmid-mediated 16S rRNA m1A1408 methyltransferase, NpmA, found in a clinically isolated Escherichia coli strain resistant to structurally diverse aminoglycosides.</title>
        <authorList>
            <person name="Wachino J."/>
            <person name="Shibayama K."/>
            <person name="Kurokawa H."/>
            <person name="Kimura K."/>
            <person name="Yamane K."/>
            <person name="Suzuki S."/>
            <person name="Shibata N."/>
            <person name="Ike Y."/>
            <person name="Arakawa Y."/>
        </authorList>
    </citation>
    <scope>NUCLEOTIDE SEQUENCE</scope>
    <source>
        <plasmid evidence="1">pARS3</plasmid>
    </source>
</reference>
<sequence>MIALYYLPDVKPYPVLFLQNQQRIYKVRKAVQAQFRSVQALHAKRFAYYG</sequence>
<dbReference type="AlphaFoldDB" id="A0A140JXG4"/>
<name>A0A140JXG4_ECOLX</name>
<protein>
    <submittedName>
        <fullName evidence="1">Uncharacterized protein</fullName>
    </submittedName>
</protein>
<keyword evidence="1" id="KW-0614">Plasmid</keyword>
<dbReference type="EMBL" id="AB261016">
    <property type="protein sequence ID" value="BAU61791.1"/>
    <property type="molecule type" value="Genomic_DNA"/>
</dbReference>